<evidence type="ECO:0000259" key="2">
    <source>
        <dbReference type="Pfam" id="PF13556"/>
    </source>
</evidence>
<dbReference type="OrthoDB" id="8450798at2"/>
<dbReference type="PANTHER" id="PTHR33744">
    <property type="entry name" value="CARBOHYDRATE DIACID REGULATOR"/>
    <property type="match status" value="1"/>
</dbReference>
<feature type="domain" description="PucR C-terminal helix-turn-helix" evidence="2">
    <location>
        <begin position="489"/>
        <end position="545"/>
    </location>
</feature>
<organism evidence="3 4">
    <name type="scientific">Leucobacter komagatae</name>
    <dbReference type="NCBI Taxonomy" id="55969"/>
    <lineage>
        <taxon>Bacteria</taxon>
        <taxon>Bacillati</taxon>
        <taxon>Actinomycetota</taxon>
        <taxon>Actinomycetes</taxon>
        <taxon>Micrococcales</taxon>
        <taxon>Microbacteriaceae</taxon>
        <taxon>Leucobacter</taxon>
    </lineage>
</organism>
<keyword evidence="4" id="KW-1185">Reference proteome</keyword>
<dbReference type="Pfam" id="PF13556">
    <property type="entry name" value="HTH_30"/>
    <property type="match status" value="1"/>
</dbReference>
<name>A0A0D0IKI1_9MICO</name>
<dbReference type="InterPro" id="IPR042070">
    <property type="entry name" value="PucR_C-HTH_sf"/>
</dbReference>
<dbReference type="RefSeq" id="WP_042545173.1">
    <property type="nucleotide sequence ID" value="NZ_JXSQ01000029.1"/>
</dbReference>
<dbReference type="PANTHER" id="PTHR33744:SF1">
    <property type="entry name" value="DNA-BINDING TRANSCRIPTIONAL ACTIVATOR ADER"/>
    <property type="match status" value="1"/>
</dbReference>
<dbReference type="AlphaFoldDB" id="A0A0D0IKI1"/>
<sequence>MHDGPEYLDRATVPLATLLDESSLQAAVVSPAPEVLAADPRLAAQIRSTPVASSIVIELEDPGLYMLPGDLLMVTGLAFSGDEAHDRAYVDRLRATGVSALVFGLEPVHAEVPPTLLAACQATSFPLIVLPPPIYFAAVTSILNRALETERTRALEHMNTLARHLTEAMLQHRPAQRLVERLAAEPGSWAALRIGDELYLGGDTPAGARFGELFADFDERLHRPRGARGGAGAVFTSITVQGTDYEVAAHAAAPRSSRGRGADATAVLAVGRSPRLTRIDLTALQLAANLVGLLLQLPAAQSMAVDQLLMQLLMERHGSQILGAERERFARLLGNSFGGGTKTAHAVIAMRNPRLPPGSDPVPVGETVASDTNWLRRLLHTPFAEHRAKQLRAFVGSPPTPSEFQHAEQLGWLLAVSGPRSFLELPSAMQEAEEFARAALHVGTHVDGNAPPAETAWPLAAAADPAVARVAAAQWLAPLLTEAAAEQRAALTCWLRQHGSWDRSARELGLHRNTVRRLVGEAQQRLGRDLDDPLERARILLALTALDTDLAPGAVPGARSDR</sequence>
<proteinExistence type="predicted"/>
<evidence type="ECO:0008006" key="5">
    <source>
        <dbReference type="Google" id="ProtNLM"/>
    </source>
</evidence>
<dbReference type="InterPro" id="IPR012914">
    <property type="entry name" value="PucR_dom"/>
</dbReference>
<dbReference type="Proteomes" id="UP000032120">
    <property type="component" value="Unassembled WGS sequence"/>
</dbReference>
<gene>
    <name evidence="3" type="ORF">SD72_14455</name>
</gene>
<accession>A0A0D0IKI1</accession>
<feature type="domain" description="Purine catabolism PurC-like" evidence="1">
    <location>
        <begin position="48"/>
        <end position="145"/>
    </location>
</feature>
<dbReference type="Pfam" id="PF07905">
    <property type="entry name" value="PucR"/>
    <property type="match status" value="1"/>
</dbReference>
<protein>
    <recommendedName>
        <fullName evidence="5">PucR family transcriptional regulator</fullName>
    </recommendedName>
</protein>
<dbReference type="Gene3D" id="1.10.10.2840">
    <property type="entry name" value="PucR C-terminal helix-turn-helix domain"/>
    <property type="match status" value="1"/>
</dbReference>
<reference evidence="3 4" key="1">
    <citation type="submission" date="2015-01" db="EMBL/GenBank/DDBJ databases">
        <title>Draft genome sequence of Leucobacter komagatae strain VKM ST2845.</title>
        <authorList>
            <person name="Karlyshev A.V."/>
            <person name="Kudryashova E.B."/>
        </authorList>
    </citation>
    <scope>NUCLEOTIDE SEQUENCE [LARGE SCALE GENOMIC DNA]</scope>
    <source>
        <strain evidence="3 4">VKM ST2845</strain>
    </source>
</reference>
<evidence type="ECO:0000313" key="3">
    <source>
        <dbReference type="EMBL" id="KIP51597.1"/>
    </source>
</evidence>
<evidence type="ECO:0000313" key="4">
    <source>
        <dbReference type="Proteomes" id="UP000032120"/>
    </source>
</evidence>
<dbReference type="InterPro" id="IPR051448">
    <property type="entry name" value="CdaR-like_regulators"/>
</dbReference>
<evidence type="ECO:0000259" key="1">
    <source>
        <dbReference type="Pfam" id="PF07905"/>
    </source>
</evidence>
<dbReference type="EMBL" id="JXSQ01000029">
    <property type="protein sequence ID" value="KIP51597.1"/>
    <property type="molecule type" value="Genomic_DNA"/>
</dbReference>
<comment type="caution">
    <text evidence="3">The sequence shown here is derived from an EMBL/GenBank/DDBJ whole genome shotgun (WGS) entry which is preliminary data.</text>
</comment>
<dbReference type="InterPro" id="IPR025736">
    <property type="entry name" value="PucR_C-HTH_dom"/>
</dbReference>